<dbReference type="RefSeq" id="XP_043172741.1">
    <property type="nucleotide sequence ID" value="XM_043316806.1"/>
</dbReference>
<evidence type="ECO:0000256" key="3">
    <source>
        <dbReference type="ARBA" id="ARBA00022801"/>
    </source>
</evidence>
<comment type="similarity">
    <text evidence="2">Belongs to the AB hydrolase superfamily. AKT2 hydrolase family.</text>
</comment>
<keyword evidence="9" id="KW-1185">Reference proteome</keyword>
<evidence type="ECO:0000313" key="9">
    <source>
        <dbReference type="Proteomes" id="UP000676310"/>
    </source>
</evidence>
<evidence type="ECO:0000313" key="8">
    <source>
        <dbReference type="EMBL" id="CAG5179348.1"/>
    </source>
</evidence>
<proteinExistence type="inferred from homology"/>
<sequence>MGMRVVAPDMMGYGGTDAPQVPPNSIKLYGLKRASDDIAALAKEVNAPQIILGGHDWGGFVVWRAAQWYPNLVSHVFSVCTPYTAPSEKYFSTEDLVKGPLPQFAYQLHLASGEVEKIVKDEQSIRQFLKGMYGAKGLKGEIAFDPEKGVLSENLPLIGESKILNGKYLDYYVKQYLNHGIHPTLNWYRQRRTNWEEDQALLSRKQITQPVLFIQATRDGVLKPEMSKNMENFIPKLTRGEVKAAHWALTQMPEEVNAIINQWLEEQGLVGKKRRESSL</sequence>
<keyword evidence="4" id="KW-0843">Virulence</keyword>
<dbReference type="Gene3D" id="3.40.50.1820">
    <property type="entry name" value="alpha/beta hydrolase"/>
    <property type="match status" value="1"/>
</dbReference>
<evidence type="ECO:0000256" key="4">
    <source>
        <dbReference type="ARBA" id="ARBA00023026"/>
    </source>
</evidence>
<comment type="similarity">
    <text evidence="6">Belongs to the AB hydrolase superfamily. Epoxide hydrolase family.</text>
</comment>
<dbReference type="PRINTS" id="PR00412">
    <property type="entry name" value="EPOXHYDRLASE"/>
</dbReference>
<dbReference type="GO" id="GO:0016787">
    <property type="term" value="F:hydrolase activity"/>
    <property type="evidence" value="ECO:0007669"/>
    <property type="project" value="UniProtKB-KW"/>
</dbReference>
<organism evidence="8 9">
    <name type="scientific">Alternaria atra</name>
    <dbReference type="NCBI Taxonomy" id="119953"/>
    <lineage>
        <taxon>Eukaryota</taxon>
        <taxon>Fungi</taxon>
        <taxon>Dikarya</taxon>
        <taxon>Ascomycota</taxon>
        <taxon>Pezizomycotina</taxon>
        <taxon>Dothideomycetes</taxon>
        <taxon>Pleosporomycetidae</taxon>
        <taxon>Pleosporales</taxon>
        <taxon>Pleosporineae</taxon>
        <taxon>Pleosporaceae</taxon>
        <taxon>Alternaria</taxon>
        <taxon>Alternaria sect. Ulocladioides</taxon>
    </lineage>
</organism>
<dbReference type="InterPro" id="IPR000073">
    <property type="entry name" value="AB_hydrolase_1"/>
</dbReference>
<evidence type="ECO:0000259" key="7">
    <source>
        <dbReference type="Pfam" id="PF00561"/>
    </source>
</evidence>
<protein>
    <recommendedName>
        <fullName evidence="7">AB hydrolase-1 domain-containing protein</fullName>
    </recommendedName>
</protein>
<dbReference type="PANTHER" id="PTHR43329">
    <property type="entry name" value="EPOXIDE HYDROLASE"/>
    <property type="match status" value="1"/>
</dbReference>
<accession>A0A8J2IJW7</accession>
<feature type="domain" description="AB hydrolase-1" evidence="7">
    <location>
        <begin position="2"/>
        <end position="249"/>
    </location>
</feature>
<keyword evidence="5" id="KW-0576">Peroxisome</keyword>
<dbReference type="Proteomes" id="UP000676310">
    <property type="component" value="Unassembled WGS sequence"/>
</dbReference>
<evidence type="ECO:0000256" key="5">
    <source>
        <dbReference type="ARBA" id="ARBA00023140"/>
    </source>
</evidence>
<evidence type="ECO:0000256" key="2">
    <source>
        <dbReference type="ARBA" id="ARBA00005668"/>
    </source>
</evidence>
<dbReference type="SUPFAM" id="SSF53474">
    <property type="entry name" value="alpha/beta-Hydrolases"/>
    <property type="match status" value="1"/>
</dbReference>
<dbReference type="Pfam" id="PF00561">
    <property type="entry name" value="Abhydrolase_1"/>
    <property type="match status" value="1"/>
</dbReference>
<evidence type="ECO:0000256" key="6">
    <source>
        <dbReference type="ARBA" id="ARBA00038334"/>
    </source>
</evidence>
<dbReference type="EMBL" id="CAJRGZ010000023">
    <property type="protein sequence ID" value="CAG5179348.1"/>
    <property type="molecule type" value="Genomic_DNA"/>
</dbReference>
<keyword evidence="3" id="KW-0378">Hydrolase</keyword>
<name>A0A8J2IJW7_9PLEO</name>
<dbReference type="GeneID" id="67021365"/>
<dbReference type="GO" id="GO:0005777">
    <property type="term" value="C:peroxisome"/>
    <property type="evidence" value="ECO:0007669"/>
    <property type="project" value="UniProtKB-SubCell"/>
</dbReference>
<comment type="subcellular location">
    <subcellularLocation>
        <location evidence="1">Peroxisome</location>
    </subcellularLocation>
</comment>
<comment type="caution">
    <text evidence="8">The sequence shown here is derived from an EMBL/GenBank/DDBJ whole genome shotgun (WGS) entry which is preliminary data.</text>
</comment>
<dbReference type="InterPro" id="IPR000639">
    <property type="entry name" value="Epox_hydrolase-like"/>
</dbReference>
<dbReference type="OrthoDB" id="408373at2759"/>
<dbReference type="AlphaFoldDB" id="A0A8J2IJW7"/>
<gene>
    <name evidence="8" type="ORF">ALTATR162_LOCUS9173</name>
</gene>
<evidence type="ECO:0000256" key="1">
    <source>
        <dbReference type="ARBA" id="ARBA00004275"/>
    </source>
</evidence>
<dbReference type="InterPro" id="IPR029058">
    <property type="entry name" value="AB_hydrolase_fold"/>
</dbReference>
<reference evidence="8" key="1">
    <citation type="submission" date="2021-05" db="EMBL/GenBank/DDBJ databases">
        <authorList>
            <person name="Stam R."/>
        </authorList>
    </citation>
    <scope>NUCLEOTIDE SEQUENCE</scope>
    <source>
        <strain evidence="8">CS162</strain>
    </source>
</reference>